<gene>
    <name evidence="1" type="ORF">S06H3_43960</name>
</gene>
<feature type="non-terminal residue" evidence="1">
    <location>
        <position position="261"/>
    </location>
</feature>
<dbReference type="EMBL" id="BARV01027307">
    <property type="protein sequence ID" value="GAI35794.1"/>
    <property type="molecule type" value="Genomic_DNA"/>
</dbReference>
<comment type="caution">
    <text evidence="1">The sequence shown here is derived from an EMBL/GenBank/DDBJ whole genome shotgun (WGS) entry which is preliminary data.</text>
</comment>
<sequence length="261" mass="29318">DSSIAIRHITGNADPESVVEIAPFRLEVFEYCGAFINTLQQKLDTSINQTRQSIWQQMELARTKFIDVPEAAAELINDFSLDNCGAFKQAVKMHTPFSEKDSKALEENKIALDRLNTASSEQGLKLLRSEVTTLNAWKNAITEFCELAGKVAPSVPKQLLAKLTEKKQIQKELAKEILPGNVEFGEFKTFLAAAQPFFDYEPSLGDPCPFCRTSMELPVINLVKKYHKFLTNRLQDEIITIESGINESLKTLQGVIDFDSR</sequence>
<feature type="non-terminal residue" evidence="1">
    <location>
        <position position="1"/>
    </location>
</feature>
<accession>X1PXW8</accession>
<evidence type="ECO:0000313" key="1">
    <source>
        <dbReference type="EMBL" id="GAI35794.1"/>
    </source>
</evidence>
<name>X1PXW8_9ZZZZ</name>
<proteinExistence type="predicted"/>
<organism evidence="1">
    <name type="scientific">marine sediment metagenome</name>
    <dbReference type="NCBI Taxonomy" id="412755"/>
    <lineage>
        <taxon>unclassified sequences</taxon>
        <taxon>metagenomes</taxon>
        <taxon>ecological metagenomes</taxon>
    </lineage>
</organism>
<reference evidence="1" key="1">
    <citation type="journal article" date="2014" name="Front. Microbiol.">
        <title>High frequency of phylogenetically diverse reductive dehalogenase-homologous genes in deep subseafloor sedimentary metagenomes.</title>
        <authorList>
            <person name="Kawai M."/>
            <person name="Futagami T."/>
            <person name="Toyoda A."/>
            <person name="Takaki Y."/>
            <person name="Nishi S."/>
            <person name="Hori S."/>
            <person name="Arai W."/>
            <person name="Tsubouchi T."/>
            <person name="Morono Y."/>
            <person name="Uchiyama I."/>
            <person name="Ito T."/>
            <person name="Fujiyama A."/>
            <person name="Inagaki F."/>
            <person name="Takami H."/>
        </authorList>
    </citation>
    <scope>NUCLEOTIDE SEQUENCE</scope>
    <source>
        <strain evidence="1">Expedition CK06-06</strain>
    </source>
</reference>
<protein>
    <submittedName>
        <fullName evidence="1">Uncharacterized protein</fullName>
    </submittedName>
</protein>
<dbReference type="AlphaFoldDB" id="X1PXW8"/>